<dbReference type="InterPro" id="IPR016668">
    <property type="entry name" value="NDUFS6"/>
</dbReference>
<evidence type="ECO:0000256" key="3">
    <source>
        <dbReference type="ARBA" id="ARBA00007291"/>
    </source>
</evidence>
<sequence length="121" mass="13759">MAAVSRIFSRRLLNVKNTNIARIFISTTSRSLANADTVTHTGQVYEKDDYKRVRFTNREKTVNEQFAVDLIDEELPIEVDSRVVWCDGGHAALGHPKVYINLDQEGPQACGYCGLRYIMKH</sequence>
<evidence type="ECO:0000313" key="14">
    <source>
        <dbReference type="Proteomes" id="UP001152795"/>
    </source>
</evidence>
<evidence type="ECO:0000256" key="6">
    <source>
        <dbReference type="ARBA" id="ARBA00022792"/>
    </source>
</evidence>
<keyword evidence="5 11" id="KW-0679">Respiratory chain</keyword>
<keyword evidence="7" id="KW-0809">Transit peptide</keyword>
<dbReference type="OrthoDB" id="307899at2759"/>
<evidence type="ECO:0000256" key="5">
    <source>
        <dbReference type="ARBA" id="ARBA00022660"/>
    </source>
</evidence>
<dbReference type="GO" id="GO:0006120">
    <property type="term" value="P:mitochondrial electron transport, NADH to ubiquinone"/>
    <property type="evidence" value="ECO:0007669"/>
    <property type="project" value="InterPro"/>
</dbReference>
<evidence type="ECO:0000256" key="9">
    <source>
        <dbReference type="ARBA" id="ARBA00023128"/>
    </source>
</evidence>
<evidence type="ECO:0000313" key="13">
    <source>
        <dbReference type="EMBL" id="CAB3987613.1"/>
    </source>
</evidence>
<comment type="function">
    <text evidence="1 11">Accessory subunit of the mitochondrial membrane respiratory chain NADH dehydrogenase (Complex I), that is believed not to be involved in catalysis. Complex I functions in the transfer of electrons from NADH to the respiratory chain. The immediate electron acceptor for the enzyme is believed to be ubiquinone.</text>
</comment>
<reference evidence="13" key="1">
    <citation type="submission" date="2020-04" db="EMBL/GenBank/DDBJ databases">
        <authorList>
            <person name="Alioto T."/>
            <person name="Alioto T."/>
            <person name="Gomez Garrido J."/>
        </authorList>
    </citation>
    <scope>NUCLEOTIDE SEQUENCE</scope>
    <source>
        <strain evidence="13">A484AB</strain>
    </source>
</reference>
<keyword evidence="14" id="KW-1185">Reference proteome</keyword>
<dbReference type="PANTHER" id="PTHR13156:SF0">
    <property type="entry name" value="NADH DEHYDROGENASE [UBIQUINONE] IRON-SULFUR PROTEIN 6, MITOCHONDRIAL"/>
    <property type="match status" value="1"/>
</dbReference>
<dbReference type="Pfam" id="PF10276">
    <property type="entry name" value="zf-CHCC"/>
    <property type="match status" value="1"/>
</dbReference>
<comment type="subcellular location">
    <subcellularLocation>
        <location evidence="2">Mitochondrion inner membrane</location>
        <topology evidence="2">Peripheral membrane protein</topology>
        <orientation evidence="2">Matrix side</orientation>
    </subcellularLocation>
</comment>
<evidence type="ECO:0000256" key="11">
    <source>
        <dbReference type="PIRNR" id="PIRNR016564"/>
    </source>
</evidence>
<dbReference type="AlphaFoldDB" id="A0A6S7G9Q6"/>
<proteinExistence type="inferred from homology"/>
<dbReference type="PIRSF" id="PIRSF016564">
    <property type="entry name" value="CI-13KD-A"/>
    <property type="match status" value="1"/>
</dbReference>
<keyword evidence="10 11" id="KW-0472">Membrane</keyword>
<evidence type="ECO:0000256" key="4">
    <source>
        <dbReference type="ARBA" id="ARBA00022448"/>
    </source>
</evidence>
<dbReference type="PANTHER" id="PTHR13156">
    <property type="entry name" value="NADH-UBIQUINONE OXIDOREDUCTASE 13 KD-A SUBUNIT"/>
    <property type="match status" value="1"/>
</dbReference>
<dbReference type="InterPro" id="IPR019401">
    <property type="entry name" value="Znf_CHCC"/>
</dbReference>
<keyword evidence="9 11" id="KW-0496">Mitochondrion</keyword>
<comment type="caution">
    <text evidence="13">The sequence shown here is derived from an EMBL/GenBank/DDBJ whole genome shotgun (WGS) entry which is preliminary data.</text>
</comment>
<dbReference type="Gene3D" id="2.60.260.40">
    <property type="entry name" value="q5lls5 like domains"/>
    <property type="match status" value="1"/>
</dbReference>
<evidence type="ECO:0000256" key="10">
    <source>
        <dbReference type="ARBA" id="ARBA00023136"/>
    </source>
</evidence>
<keyword evidence="6 11" id="KW-0999">Mitochondrion inner membrane</keyword>
<evidence type="ECO:0000256" key="2">
    <source>
        <dbReference type="ARBA" id="ARBA00004443"/>
    </source>
</evidence>
<protein>
    <recommendedName>
        <fullName evidence="11">NADH dehydrogenase [ubiquinone] iron-sulfur protein 6, mitochondrial</fullName>
    </recommendedName>
</protein>
<evidence type="ECO:0000259" key="12">
    <source>
        <dbReference type="Pfam" id="PF10276"/>
    </source>
</evidence>
<keyword evidence="8 11" id="KW-0249">Electron transport</keyword>
<evidence type="ECO:0000256" key="1">
    <source>
        <dbReference type="ARBA" id="ARBA00003195"/>
    </source>
</evidence>
<dbReference type="GO" id="GO:0005743">
    <property type="term" value="C:mitochondrial inner membrane"/>
    <property type="evidence" value="ECO:0007669"/>
    <property type="project" value="UniProtKB-SubCell"/>
</dbReference>
<dbReference type="EMBL" id="CACRXK020001202">
    <property type="protein sequence ID" value="CAB3987613.1"/>
    <property type="molecule type" value="Genomic_DNA"/>
</dbReference>
<keyword evidence="4 11" id="KW-0813">Transport</keyword>
<name>A0A6S7G9Q6_PARCT</name>
<evidence type="ECO:0000256" key="8">
    <source>
        <dbReference type="ARBA" id="ARBA00022982"/>
    </source>
</evidence>
<gene>
    <name evidence="13" type="ORF">PACLA_8A007129</name>
</gene>
<dbReference type="Proteomes" id="UP001152795">
    <property type="component" value="Unassembled WGS sequence"/>
</dbReference>
<accession>A0A6S7G9Q6</accession>
<evidence type="ECO:0000256" key="7">
    <source>
        <dbReference type="ARBA" id="ARBA00022946"/>
    </source>
</evidence>
<comment type="similarity">
    <text evidence="3 11">Belongs to the complex I NDUFS6 subunit family.</text>
</comment>
<organism evidence="13 14">
    <name type="scientific">Paramuricea clavata</name>
    <name type="common">Red gorgonian</name>
    <name type="synonym">Violescent sea-whip</name>
    <dbReference type="NCBI Taxonomy" id="317549"/>
    <lineage>
        <taxon>Eukaryota</taxon>
        <taxon>Metazoa</taxon>
        <taxon>Cnidaria</taxon>
        <taxon>Anthozoa</taxon>
        <taxon>Octocorallia</taxon>
        <taxon>Malacalcyonacea</taxon>
        <taxon>Plexauridae</taxon>
        <taxon>Paramuricea</taxon>
    </lineage>
</organism>
<feature type="domain" description="Zinc finger CHCC-type" evidence="12">
    <location>
        <begin position="82"/>
        <end position="117"/>
    </location>
</feature>